<organism evidence="1 2">
    <name type="scientific">Candidatus Uhrbacteria bacterium RIFCSPHIGHO2_02_FULL_53_13</name>
    <dbReference type="NCBI Taxonomy" id="1802389"/>
    <lineage>
        <taxon>Bacteria</taxon>
        <taxon>Candidatus Uhriibacteriota</taxon>
    </lineage>
</organism>
<dbReference type="STRING" id="1802389.A3C17_00760"/>
<gene>
    <name evidence="1" type="ORF">A3C17_00760</name>
</gene>
<name>A0A1F7TYH4_9BACT</name>
<evidence type="ECO:0008006" key="3">
    <source>
        <dbReference type="Google" id="ProtNLM"/>
    </source>
</evidence>
<dbReference type="AlphaFoldDB" id="A0A1F7TYH4"/>
<sequence length="72" mass="7687">MEQAIEGIVKSVEGPVAIIEVGEQKIAWPIAHLPQVKPGDTVYLLALSSDDMEEERAAIAKTLLNDVLSGST</sequence>
<dbReference type="Proteomes" id="UP000177097">
    <property type="component" value="Unassembled WGS sequence"/>
</dbReference>
<dbReference type="EMBL" id="MGDX01000018">
    <property type="protein sequence ID" value="OGL71055.1"/>
    <property type="molecule type" value="Genomic_DNA"/>
</dbReference>
<evidence type="ECO:0000313" key="2">
    <source>
        <dbReference type="Proteomes" id="UP000177097"/>
    </source>
</evidence>
<comment type="caution">
    <text evidence="1">The sequence shown here is derived from an EMBL/GenBank/DDBJ whole genome shotgun (WGS) entry which is preliminary data.</text>
</comment>
<accession>A0A1F7TYH4</accession>
<protein>
    <recommendedName>
        <fullName evidence="3">DUF3006 domain-containing protein</fullName>
    </recommendedName>
</protein>
<proteinExistence type="predicted"/>
<evidence type="ECO:0000313" key="1">
    <source>
        <dbReference type="EMBL" id="OGL71055.1"/>
    </source>
</evidence>
<reference evidence="1 2" key="1">
    <citation type="journal article" date="2016" name="Nat. Commun.">
        <title>Thousands of microbial genomes shed light on interconnected biogeochemical processes in an aquifer system.</title>
        <authorList>
            <person name="Anantharaman K."/>
            <person name="Brown C.T."/>
            <person name="Hug L.A."/>
            <person name="Sharon I."/>
            <person name="Castelle C.J."/>
            <person name="Probst A.J."/>
            <person name="Thomas B.C."/>
            <person name="Singh A."/>
            <person name="Wilkins M.J."/>
            <person name="Karaoz U."/>
            <person name="Brodie E.L."/>
            <person name="Williams K.H."/>
            <person name="Hubbard S.S."/>
            <person name="Banfield J.F."/>
        </authorList>
    </citation>
    <scope>NUCLEOTIDE SEQUENCE [LARGE SCALE GENOMIC DNA]</scope>
</reference>